<organism evidence="2 3">
    <name type="scientific">Trypanosoma rangeli SC58</name>
    <dbReference type="NCBI Taxonomy" id="429131"/>
    <lineage>
        <taxon>Eukaryota</taxon>
        <taxon>Discoba</taxon>
        <taxon>Euglenozoa</taxon>
        <taxon>Kinetoplastea</taxon>
        <taxon>Metakinetoplastina</taxon>
        <taxon>Trypanosomatida</taxon>
        <taxon>Trypanosomatidae</taxon>
        <taxon>Trypanosoma</taxon>
        <taxon>Herpetosoma</taxon>
    </lineage>
</organism>
<dbReference type="Proteomes" id="UP000031737">
    <property type="component" value="Unassembled WGS sequence"/>
</dbReference>
<evidence type="ECO:0000256" key="1">
    <source>
        <dbReference type="SAM" id="Coils"/>
    </source>
</evidence>
<comment type="caution">
    <text evidence="2">The sequence shown here is derived from an EMBL/GenBank/DDBJ whole genome shotgun (WGS) entry which is preliminary data.</text>
</comment>
<feature type="coiled-coil region" evidence="1">
    <location>
        <begin position="24"/>
        <end position="195"/>
    </location>
</feature>
<proteinExistence type="predicted"/>
<name>A0A061JAQ6_TRYRA</name>
<sequence length="232" mass="27111">MEQNQSEVEVRELRCEISAMQHVLQEKDNALASERERARQESRRMTALTAAKETLHRQIEELRRQMQLLQLQLSVAQQGAQQSTHTAASQQSRLEERVAELTKTLHAVESEKQRLVRQTNKDEKKIAILEKELTESRKREAELSSQLQTRKSENSALKERCANLESLKHIAEVALAETRLREKDLLEKIEELRSAQQLMQLCFDKQQEQLEVGRRIHEQDVNRSGLLYKHDR</sequence>
<protein>
    <submittedName>
        <fullName evidence="2">Uncharacterized protein</fullName>
    </submittedName>
</protein>
<gene>
    <name evidence="2" type="ORF">TRSC58_00808</name>
</gene>
<keyword evidence="3" id="KW-1185">Reference proteome</keyword>
<evidence type="ECO:0000313" key="3">
    <source>
        <dbReference type="Proteomes" id="UP000031737"/>
    </source>
</evidence>
<dbReference type="VEuPathDB" id="TriTrypDB:TRSC58_00808"/>
<dbReference type="AlphaFoldDB" id="A0A061JAQ6"/>
<evidence type="ECO:0000313" key="2">
    <source>
        <dbReference type="EMBL" id="ESL11440.1"/>
    </source>
</evidence>
<dbReference type="EMBL" id="AUPL01000808">
    <property type="protein sequence ID" value="ESL11440.1"/>
    <property type="molecule type" value="Genomic_DNA"/>
</dbReference>
<keyword evidence="1" id="KW-0175">Coiled coil</keyword>
<accession>A0A061JAQ6</accession>
<reference evidence="2 3" key="1">
    <citation type="submission" date="2013-07" db="EMBL/GenBank/DDBJ databases">
        <authorList>
            <person name="Stoco P.H."/>
            <person name="Wagner G."/>
            <person name="Gerber A."/>
            <person name="Zaha A."/>
            <person name="Thompson C."/>
            <person name="Bartholomeu D.C."/>
            <person name="Luckemeyer D.D."/>
            <person name="Bahia D."/>
            <person name="Loreto E."/>
            <person name="Prestes E.B."/>
            <person name="Lima F.M."/>
            <person name="Rodrigues-Luiz G."/>
            <person name="Vallejo G.A."/>
            <person name="Filho J.F."/>
            <person name="Monteiro K.M."/>
            <person name="Tyler K.M."/>
            <person name="de Almeida L.G."/>
            <person name="Ortiz M.F."/>
            <person name="Siervo M.A."/>
            <person name="de Moraes M.H."/>
            <person name="Cunha O.L."/>
            <person name="Mendonca-Neto R."/>
            <person name="Silva R."/>
            <person name="Teixeira S.M."/>
            <person name="Murta S.M."/>
            <person name="Sincero T.C."/>
            <person name="Mendes T.A."/>
            <person name="Urmenyi T.P."/>
            <person name="Silva V.G."/>
            <person name="da Rocha W.D."/>
            <person name="Andersson B."/>
            <person name="Romanha A.J."/>
            <person name="Steindel M."/>
            <person name="de Vasconcelos A.T."/>
            <person name="Grisard E.C."/>
        </authorList>
    </citation>
    <scope>NUCLEOTIDE SEQUENCE [LARGE SCALE GENOMIC DNA]</scope>
    <source>
        <strain evidence="2 3">SC58</strain>
    </source>
</reference>
<dbReference type="OrthoDB" id="273272at2759"/>